<sequence>MRGRCWPEECAYTFTFSGITFITICLKSATDLALVRETKELLLKEMMRQEKFCGSYFAKSIQKQIGVCWIKHLLNSNLNQ</sequence>
<protein>
    <submittedName>
        <fullName evidence="1">Uncharacterized protein</fullName>
    </submittedName>
</protein>
<dbReference type="AlphaFoldDB" id="A0A2P2IRI5"/>
<organism evidence="1">
    <name type="scientific">Rhizophora mucronata</name>
    <name type="common">Asiatic mangrove</name>
    <dbReference type="NCBI Taxonomy" id="61149"/>
    <lineage>
        <taxon>Eukaryota</taxon>
        <taxon>Viridiplantae</taxon>
        <taxon>Streptophyta</taxon>
        <taxon>Embryophyta</taxon>
        <taxon>Tracheophyta</taxon>
        <taxon>Spermatophyta</taxon>
        <taxon>Magnoliopsida</taxon>
        <taxon>eudicotyledons</taxon>
        <taxon>Gunneridae</taxon>
        <taxon>Pentapetalae</taxon>
        <taxon>rosids</taxon>
        <taxon>fabids</taxon>
        <taxon>Malpighiales</taxon>
        <taxon>Rhizophoraceae</taxon>
        <taxon>Rhizophora</taxon>
    </lineage>
</organism>
<dbReference type="EMBL" id="GGEC01003355">
    <property type="protein sequence ID" value="MBW83838.1"/>
    <property type="molecule type" value="Transcribed_RNA"/>
</dbReference>
<proteinExistence type="predicted"/>
<name>A0A2P2IRI5_RHIMU</name>
<accession>A0A2P2IRI5</accession>
<reference evidence="1" key="1">
    <citation type="submission" date="2018-02" db="EMBL/GenBank/DDBJ databases">
        <title>Rhizophora mucronata_Transcriptome.</title>
        <authorList>
            <person name="Meera S.P."/>
            <person name="Sreeshan A."/>
            <person name="Augustine A."/>
        </authorList>
    </citation>
    <scope>NUCLEOTIDE SEQUENCE</scope>
    <source>
        <tissue evidence="1">Leaf</tissue>
    </source>
</reference>
<evidence type="ECO:0000313" key="1">
    <source>
        <dbReference type="EMBL" id="MBW83838.1"/>
    </source>
</evidence>